<proteinExistence type="predicted"/>
<reference evidence="1" key="1">
    <citation type="submission" date="2021-03" db="EMBL/GenBank/DDBJ databases">
        <authorList>
            <consortium name="DOE Joint Genome Institute"/>
            <person name="Ahrendt S."/>
            <person name="Looney B.P."/>
            <person name="Miyauchi S."/>
            <person name="Morin E."/>
            <person name="Drula E."/>
            <person name="Courty P.E."/>
            <person name="Chicoki N."/>
            <person name="Fauchery L."/>
            <person name="Kohler A."/>
            <person name="Kuo A."/>
            <person name="Labutti K."/>
            <person name="Pangilinan J."/>
            <person name="Lipzen A."/>
            <person name="Riley R."/>
            <person name="Andreopoulos W."/>
            <person name="He G."/>
            <person name="Johnson J."/>
            <person name="Barry K.W."/>
            <person name="Grigoriev I.V."/>
            <person name="Nagy L."/>
            <person name="Hibbett D."/>
            <person name="Henrissat B."/>
            <person name="Matheny P.B."/>
            <person name="Labbe J."/>
            <person name="Martin F."/>
        </authorList>
    </citation>
    <scope>NUCLEOTIDE SEQUENCE</scope>
    <source>
        <strain evidence="1">HHB10654</strain>
    </source>
</reference>
<sequence>MSRPHLRTCRGSFKLGTNLDVSLHMSTFPCASVSLEKVPFVKFSTVRHSSTVSTRTAIWSSRHKHVADAYSGSDSAATVSAFSSTTTEEEHMNPNIASFQASSHRRVVQNRRRHLGSLSVRDFEVLLWLPPWPYHCSPLLFQTIPAIVCHISRGELTTGCFISASWHPRAAEQSWRCLYMLGSKAIGFVPDLALLVLVLSFGLLSVLISKQPVLTLV</sequence>
<protein>
    <submittedName>
        <fullName evidence="1">Uncharacterized protein</fullName>
    </submittedName>
</protein>
<reference evidence="1" key="2">
    <citation type="journal article" date="2022" name="New Phytol.">
        <title>Evolutionary transition to the ectomycorrhizal habit in the genomes of a hyperdiverse lineage of mushroom-forming fungi.</title>
        <authorList>
            <person name="Looney B."/>
            <person name="Miyauchi S."/>
            <person name="Morin E."/>
            <person name="Drula E."/>
            <person name="Courty P.E."/>
            <person name="Kohler A."/>
            <person name="Kuo A."/>
            <person name="LaButti K."/>
            <person name="Pangilinan J."/>
            <person name="Lipzen A."/>
            <person name="Riley R."/>
            <person name="Andreopoulos W."/>
            <person name="He G."/>
            <person name="Johnson J."/>
            <person name="Nolan M."/>
            <person name="Tritt A."/>
            <person name="Barry K.W."/>
            <person name="Grigoriev I.V."/>
            <person name="Nagy L.G."/>
            <person name="Hibbett D."/>
            <person name="Henrissat B."/>
            <person name="Matheny P.B."/>
            <person name="Labbe J."/>
            <person name="Martin F.M."/>
        </authorList>
    </citation>
    <scope>NUCLEOTIDE SEQUENCE</scope>
    <source>
        <strain evidence="1">HHB10654</strain>
    </source>
</reference>
<name>A0ACB8T3Z5_9AGAM</name>
<gene>
    <name evidence="1" type="ORF">BV25DRAFT_487323</name>
</gene>
<comment type="caution">
    <text evidence="1">The sequence shown here is derived from an EMBL/GenBank/DDBJ whole genome shotgun (WGS) entry which is preliminary data.</text>
</comment>
<keyword evidence="2" id="KW-1185">Reference proteome</keyword>
<evidence type="ECO:0000313" key="2">
    <source>
        <dbReference type="Proteomes" id="UP000814140"/>
    </source>
</evidence>
<organism evidence="1 2">
    <name type="scientific">Artomyces pyxidatus</name>
    <dbReference type="NCBI Taxonomy" id="48021"/>
    <lineage>
        <taxon>Eukaryota</taxon>
        <taxon>Fungi</taxon>
        <taxon>Dikarya</taxon>
        <taxon>Basidiomycota</taxon>
        <taxon>Agaricomycotina</taxon>
        <taxon>Agaricomycetes</taxon>
        <taxon>Russulales</taxon>
        <taxon>Auriscalpiaceae</taxon>
        <taxon>Artomyces</taxon>
    </lineage>
</organism>
<evidence type="ECO:0000313" key="1">
    <source>
        <dbReference type="EMBL" id="KAI0062950.1"/>
    </source>
</evidence>
<dbReference type="EMBL" id="MU277205">
    <property type="protein sequence ID" value="KAI0062950.1"/>
    <property type="molecule type" value="Genomic_DNA"/>
</dbReference>
<dbReference type="Proteomes" id="UP000814140">
    <property type="component" value="Unassembled WGS sequence"/>
</dbReference>
<accession>A0ACB8T3Z5</accession>